<dbReference type="InterPro" id="IPR001752">
    <property type="entry name" value="Kinesin_motor_dom"/>
</dbReference>
<organism evidence="9 10">
    <name type="scientific">Discostella pseudostelligera</name>
    <dbReference type="NCBI Taxonomy" id="259834"/>
    <lineage>
        <taxon>Eukaryota</taxon>
        <taxon>Sar</taxon>
        <taxon>Stramenopiles</taxon>
        <taxon>Ochrophyta</taxon>
        <taxon>Bacillariophyta</taxon>
        <taxon>Coscinodiscophyceae</taxon>
        <taxon>Thalassiosirophycidae</taxon>
        <taxon>Stephanodiscales</taxon>
        <taxon>Stephanodiscaceae</taxon>
        <taxon>Discostella</taxon>
    </lineage>
</organism>
<keyword evidence="2" id="KW-0963">Cytoplasm</keyword>
<dbReference type="SUPFAM" id="SSF52540">
    <property type="entry name" value="P-loop containing nucleoside triphosphate hydrolases"/>
    <property type="match status" value="1"/>
</dbReference>
<dbReference type="EMBL" id="JALLBG020000189">
    <property type="protein sequence ID" value="KAL3760337.1"/>
    <property type="molecule type" value="Genomic_DNA"/>
</dbReference>
<dbReference type="InterPro" id="IPR027640">
    <property type="entry name" value="Kinesin-like_fam"/>
</dbReference>
<evidence type="ECO:0000256" key="6">
    <source>
        <dbReference type="PROSITE-ProRule" id="PRU00283"/>
    </source>
</evidence>
<evidence type="ECO:0000256" key="1">
    <source>
        <dbReference type="ARBA" id="ARBA00004245"/>
    </source>
</evidence>
<accession>A0ABD3M9Q2</accession>
<reference evidence="9 10" key="1">
    <citation type="submission" date="2024-10" db="EMBL/GenBank/DDBJ databases">
        <title>Updated reference genomes for cyclostephanoid diatoms.</title>
        <authorList>
            <person name="Roberts W.R."/>
            <person name="Alverson A.J."/>
        </authorList>
    </citation>
    <scope>NUCLEOTIDE SEQUENCE [LARGE SCALE GENOMIC DNA]</scope>
    <source>
        <strain evidence="9 10">AJA232-27</strain>
    </source>
</reference>
<dbReference type="GO" id="GO:0003774">
    <property type="term" value="F:cytoskeletal motor activity"/>
    <property type="evidence" value="ECO:0007669"/>
    <property type="project" value="UniProtKB-UniRule"/>
</dbReference>
<evidence type="ECO:0000256" key="7">
    <source>
        <dbReference type="SAM" id="MobiDB-lite"/>
    </source>
</evidence>
<proteinExistence type="inferred from homology"/>
<keyword evidence="3" id="KW-0493">Microtubule</keyword>
<feature type="binding site" evidence="6">
    <location>
        <begin position="460"/>
        <end position="467"/>
    </location>
    <ligand>
        <name>ATP</name>
        <dbReference type="ChEBI" id="CHEBI:30616"/>
    </ligand>
</feature>
<dbReference type="PANTHER" id="PTHR47971">
    <property type="entry name" value="KINESIN-RELATED PROTEIN 6"/>
    <property type="match status" value="1"/>
</dbReference>
<name>A0ABD3M9Q2_9STRA</name>
<evidence type="ECO:0000256" key="4">
    <source>
        <dbReference type="ARBA" id="ARBA00023175"/>
    </source>
</evidence>
<feature type="region of interest" description="Disordered" evidence="7">
    <location>
        <begin position="71"/>
        <end position="146"/>
    </location>
</feature>
<feature type="region of interest" description="Disordered" evidence="7">
    <location>
        <begin position="17"/>
        <end position="57"/>
    </location>
</feature>
<keyword evidence="6" id="KW-0547">Nucleotide-binding</keyword>
<dbReference type="PROSITE" id="PS50067">
    <property type="entry name" value="KINESIN_MOTOR_2"/>
    <property type="match status" value="1"/>
</dbReference>
<evidence type="ECO:0000256" key="2">
    <source>
        <dbReference type="ARBA" id="ARBA00022490"/>
    </source>
</evidence>
<feature type="domain" description="Kinesin motor" evidence="8">
    <location>
        <begin position="364"/>
        <end position="695"/>
    </location>
</feature>
<feature type="compositionally biased region" description="Low complexity" evidence="7">
    <location>
        <begin position="109"/>
        <end position="119"/>
    </location>
</feature>
<keyword evidence="4 6" id="KW-0505">Motor protein</keyword>
<dbReference type="InterPro" id="IPR027417">
    <property type="entry name" value="P-loop_NTPase"/>
</dbReference>
<evidence type="ECO:0000256" key="5">
    <source>
        <dbReference type="ARBA" id="ARBA00023212"/>
    </source>
</evidence>
<protein>
    <recommendedName>
        <fullName evidence="8">Kinesin motor domain-containing protein</fullName>
    </recommendedName>
</protein>
<dbReference type="AlphaFoldDB" id="A0ABD3M9Q2"/>
<comment type="caution">
    <text evidence="9">The sequence shown here is derived from an EMBL/GenBank/DDBJ whole genome shotgun (WGS) entry which is preliminary data.</text>
</comment>
<dbReference type="Pfam" id="PF00225">
    <property type="entry name" value="Kinesin"/>
    <property type="match status" value="1"/>
</dbReference>
<keyword evidence="10" id="KW-1185">Reference proteome</keyword>
<evidence type="ECO:0000259" key="8">
    <source>
        <dbReference type="PROSITE" id="PS50067"/>
    </source>
</evidence>
<evidence type="ECO:0000313" key="9">
    <source>
        <dbReference type="EMBL" id="KAL3760337.1"/>
    </source>
</evidence>
<keyword evidence="5" id="KW-0206">Cytoskeleton</keyword>
<evidence type="ECO:0000313" key="10">
    <source>
        <dbReference type="Proteomes" id="UP001530293"/>
    </source>
</evidence>
<keyword evidence="6" id="KW-0067">ATP-binding</keyword>
<dbReference type="GO" id="GO:0005874">
    <property type="term" value="C:microtubule"/>
    <property type="evidence" value="ECO:0007669"/>
    <property type="project" value="UniProtKB-KW"/>
</dbReference>
<dbReference type="GO" id="GO:0005524">
    <property type="term" value="F:ATP binding"/>
    <property type="evidence" value="ECO:0007669"/>
    <property type="project" value="UniProtKB-UniRule"/>
</dbReference>
<feature type="compositionally biased region" description="Polar residues" evidence="7">
    <location>
        <begin position="228"/>
        <end position="252"/>
    </location>
</feature>
<dbReference type="Gene3D" id="3.40.850.10">
    <property type="entry name" value="Kinesin motor domain"/>
    <property type="match status" value="1"/>
</dbReference>
<sequence>MPLFNSKIRMSLRLYQQKSNKSASNNCKEVHHPTSSIGKENNCSDIRNDSEYSSSVTKKAMEGLRKNGIGVQMKTSQMNKGGDMKYNPALPPSEKCGQSAISEADQSRESSASSYSFESCLVDSSSDDDDNQYSESFTLDEKEASPDTKAIMAEMEQIYDSTPIPNSYLNSPPKKAQVLPEIVLHPNQISVKEKAMVIPTKRLNGGLADRLNTKGPSATAKAAFGGSRRNSSGDVPPRRTSTAPNNSGGTSKSLHEWDMPTKMNSRSVGMASASAPPTATTKKPAALAVQREEQQRNQRLKDAMSASNKVDGRRNLDKRTARLRFGDSFKADITQYRQWHSYLNNGSNHSDKVGSQIQDRGMNGVSIAVRKRPMFDYELDRGDYDIISIDNTNERSHDITIVHNCVMHADMKQMLMKPISYPVTAAFDEHARDDDIYRHIAEPLVLDAANQGIATILMYGQTGCGKSHTMSGIETRTSHGLFRAIDSIFAGKRPGDRPHVTIQFVELCGSKECRDLLVKDSGEVKLLDSEDGSVQLLNAVSLEVTSPEELLGQILLAKGRRATEATDKNGVSSRSHAVCQIQIKGKQPGSKRGLLTLIDCAGSERSHDSLYHSSERQKESAEINASLYALKECIRARAKKSARIPFRSSNLTRILKESFERAGARLCVIACVAPNATDTEHTMDTLKTVASIVGVDDQIKEEKAHAVSSHRQETRQVLLPPTSWDHKHLQKFLVDNKMHKVQLAKKHDGKTLMKMSVLQMRAQLFEDRDKEQAQKLFDLLRKENDRVTAIQRKERAVLMKERKERV</sequence>
<dbReference type="InterPro" id="IPR036961">
    <property type="entry name" value="Kinesin_motor_dom_sf"/>
</dbReference>
<feature type="region of interest" description="Disordered" evidence="7">
    <location>
        <begin position="206"/>
        <end position="258"/>
    </location>
</feature>
<comment type="subcellular location">
    <subcellularLocation>
        <location evidence="1">Cytoplasm</location>
        <location evidence="1">Cytoskeleton</location>
    </subcellularLocation>
</comment>
<dbReference type="SMART" id="SM00129">
    <property type="entry name" value="KISc"/>
    <property type="match status" value="1"/>
</dbReference>
<comment type="similarity">
    <text evidence="6">Belongs to the TRAFAC class myosin-kinesin ATPase superfamily. Kinesin family.</text>
</comment>
<dbReference type="PANTHER" id="PTHR47971:SF8">
    <property type="entry name" value="KINESIN-LIKE PROTEIN"/>
    <property type="match status" value="1"/>
</dbReference>
<gene>
    <name evidence="9" type="ORF">ACHAWU_006335</name>
</gene>
<evidence type="ECO:0000256" key="3">
    <source>
        <dbReference type="ARBA" id="ARBA00022701"/>
    </source>
</evidence>
<dbReference type="PRINTS" id="PR00380">
    <property type="entry name" value="KINESINHEAVY"/>
</dbReference>
<dbReference type="Proteomes" id="UP001530293">
    <property type="component" value="Unassembled WGS sequence"/>
</dbReference>